<reference evidence="1" key="1">
    <citation type="journal article" date="2020" name="Nature">
        <title>Giant virus diversity and host interactions through global metagenomics.</title>
        <authorList>
            <person name="Schulz F."/>
            <person name="Roux S."/>
            <person name="Paez-Espino D."/>
            <person name="Jungbluth S."/>
            <person name="Walsh D.A."/>
            <person name="Denef V.J."/>
            <person name="McMahon K.D."/>
            <person name="Konstantinidis K.T."/>
            <person name="Eloe-Fadrosh E.A."/>
            <person name="Kyrpides N.C."/>
            <person name="Woyke T."/>
        </authorList>
    </citation>
    <scope>NUCLEOTIDE SEQUENCE</scope>
    <source>
        <strain evidence="1">GVMAG-M-3300018868-6</strain>
    </source>
</reference>
<name>A0A6C0BWF1_9ZZZZ</name>
<organism evidence="1">
    <name type="scientific">viral metagenome</name>
    <dbReference type="NCBI Taxonomy" id="1070528"/>
    <lineage>
        <taxon>unclassified sequences</taxon>
        <taxon>metagenomes</taxon>
        <taxon>organismal metagenomes</taxon>
    </lineage>
</organism>
<accession>A0A6C0BWF1</accession>
<dbReference type="EMBL" id="MN739259">
    <property type="protein sequence ID" value="QHS95859.1"/>
    <property type="molecule type" value="Genomic_DNA"/>
</dbReference>
<dbReference type="AlphaFoldDB" id="A0A6C0BWF1"/>
<proteinExistence type="predicted"/>
<protein>
    <submittedName>
        <fullName evidence="1">Uncharacterized protein</fullName>
    </submittedName>
</protein>
<sequence>MNNNVALADIKRDIDIYKANIGEQNLFRSENNNGHYCCYLCDEVIRDMDFRFIAIGHFEWENGIDSLVCGIKCERVCEELKGRCDRCHDVIDIGYYRDFPLQMRCDNCIAFQQDRN</sequence>
<evidence type="ECO:0000313" key="1">
    <source>
        <dbReference type="EMBL" id="QHS95859.1"/>
    </source>
</evidence>